<organism evidence="1">
    <name type="scientific">marine metagenome</name>
    <dbReference type="NCBI Taxonomy" id="408172"/>
    <lineage>
        <taxon>unclassified sequences</taxon>
        <taxon>metagenomes</taxon>
        <taxon>ecological metagenomes</taxon>
    </lineage>
</organism>
<dbReference type="EMBL" id="UINC01130927">
    <property type="protein sequence ID" value="SVD12307.1"/>
    <property type="molecule type" value="Genomic_DNA"/>
</dbReference>
<dbReference type="SUPFAM" id="SSF51445">
    <property type="entry name" value="(Trans)glycosidases"/>
    <property type="match status" value="1"/>
</dbReference>
<proteinExistence type="predicted"/>
<evidence type="ECO:0000313" key="1">
    <source>
        <dbReference type="EMBL" id="SVD12307.1"/>
    </source>
</evidence>
<gene>
    <name evidence="1" type="ORF">METZ01_LOCUS365161</name>
</gene>
<dbReference type="InterPro" id="IPR017853">
    <property type="entry name" value="GH"/>
</dbReference>
<feature type="non-terminal residue" evidence="1">
    <location>
        <position position="1"/>
    </location>
</feature>
<dbReference type="AlphaFoldDB" id="A0A382SSX5"/>
<sequence>VDGGGDTEGRRVQAAAYEAFFQATWDLPWVAGAYWWKWFPQHERSGGDGDDGFTPQNKPAQKIMADWYLRTHLAETLDSEQMLHGE</sequence>
<dbReference type="Gene3D" id="3.20.20.80">
    <property type="entry name" value="Glycosidases"/>
    <property type="match status" value="1"/>
</dbReference>
<reference evidence="1" key="1">
    <citation type="submission" date="2018-05" db="EMBL/GenBank/DDBJ databases">
        <authorList>
            <person name="Lanie J.A."/>
            <person name="Ng W.-L."/>
            <person name="Kazmierczak K.M."/>
            <person name="Andrzejewski T.M."/>
            <person name="Davidsen T.M."/>
            <person name="Wayne K.J."/>
            <person name="Tettelin H."/>
            <person name="Glass J.I."/>
            <person name="Rusch D."/>
            <person name="Podicherti R."/>
            <person name="Tsui H.-C.T."/>
            <person name="Winkler M.E."/>
        </authorList>
    </citation>
    <scope>NUCLEOTIDE SEQUENCE</scope>
</reference>
<name>A0A382SSX5_9ZZZZ</name>
<protein>
    <submittedName>
        <fullName evidence="1">Uncharacterized protein</fullName>
    </submittedName>
</protein>
<accession>A0A382SSX5</accession>